<keyword evidence="2 3" id="KW-0040">ANK repeat</keyword>
<dbReference type="Pfam" id="PF00023">
    <property type="entry name" value="Ank"/>
    <property type="match status" value="1"/>
</dbReference>
<evidence type="ECO:0000313" key="5">
    <source>
        <dbReference type="Proteomes" id="UP000000557"/>
    </source>
</evidence>
<dbReference type="eggNOG" id="COG0666">
    <property type="taxonomic scope" value="Bacteria"/>
</dbReference>
<dbReference type="Gene3D" id="1.25.40.20">
    <property type="entry name" value="Ankyrin repeat-containing domain"/>
    <property type="match status" value="1"/>
</dbReference>
<evidence type="ECO:0000313" key="4">
    <source>
        <dbReference type="EMBL" id="BAC90007.1"/>
    </source>
</evidence>
<dbReference type="EnsemblBacteria" id="BAC90007">
    <property type="protein sequence ID" value="BAC90007"/>
    <property type="gene ID" value="BAC90007"/>
</dbReference>
<dbReference type="SUPFAM" id="SSF48403">
    <property type="entry name" value="Ankyrin repeat"/>
    <property type="match status" value="1"/>
</dbReference>
<evidence type="ECO:0000256" key="1">
    <source>
        <dbReference type="ARBA" id="ARBA00022737"/>
    </source>
</evidence>
<dbReference type="PROSITE" id="PS50297">
    <property type="entry name" value="ANK_REP_REGION"/>
    <property type="match status" value="2"/>
</dbReference>
<dbReference type="OrthoDB" id="9772065at2"/>
<dbReference type="InterPro" id="IPR036770">
    <property type="entry name" value="Ankyrin_rpt-contain_sf"/>
</dbReference>
<dbReference type="RefSeq" id="WP_011142064.1">
    <property type="nucleotide sequence ID" value="NC_005125.1"/>
</dbReference>
<dbReference type="PANTHER" id="PTHR24171">
    <property type="entry name" value="ANKYRIN REPEAT DOMAIN-CONTAINING PROTEIN 39-RELATED"/>
    <property type="match status" value="1"/>
</dbReference>
<dbReference type="HOGENOM" id="CLU_1501451_0_0_3"/>
<feature type="repeat" description="ANK" evidence="3">
    <location>
        <begin position="74"/>
        <end position="106"/>
    </location>
</feature>
<dbReference type="EMBL" id="BA000045">
    <property type="protein sequence ID" value="BAC90007.1"/>
    <property type="molecule type" value="Genomic_DNA"/>
</dbReference>
<dbReference type="AlphaFoldDB" id="Q7NIW6"/>
<protein>
    <submittedName>
        <fullName evidence="4">Glr2066 protein</fullName>
    </submittedName>
</protein>
<feature type="repeat" description="ANK" evidence="3">
    <location>
        <begin position="41"/>
        <end position="73"/>
    </location>
</feature>
<dbReference type="STRING" id="251221.gene:10759559"/>
<evidence type="ECO:0000256" key="2">
    <source>
        <dbReference type="ARBA" id="ARBA00023043"/>
    </source>
</evidence>
<gene>
    <name evidence="4" type="ordered locus">glr2066</name>
</gene>
<organism evidence="4 5">
    <name type="scientific">Gloeobacter violaceus (strain ATCC 29082 / PCC 7421)</name>
    <dbReference type="NCBI Taxonomy" id="251221"/>
    <lineage>
        <taxon>Bacteria</taxon>
        <taxon>Bacillati</taxon>
        <taxon>Cyanobacteriota</taxon>
        <taxon>Cyanophyceae</taxon>
        <taxon>Gloeobacterales</taxon>
        <taxon>Gloeobacteraceae</taxon>
        <taxon>Gloeobacter</taxon>
    </lineage>
</organism>
<dbReference type="KEGG" id="gvi:glr2066"/>
<accession>Q7NIW6</accession>
<reference evidence="4 5" key="1">
    <citation type="journal article" date="2003" name="DNA Res.">
        <title>Complete genome structure of Gloeobacter violaceus PCC 7421, a cyanobacterium that lacks thylakoids.</title>
        <authorList>
            <person name="Nakamura Y."/>
            <person name="Kaneko T."/>
            <person name="Sato S."/>
            <person name="Mimuro M."/>
            <person name="Miyashita H."/>
            <person name="Tsuchiya T."/>
            <person name="Sasamoto S."/>
            <person name="Watanabe A."/>
            <person name="Kawashima K."/>
            <person name="Kishida Y."/>
            <person name="Kiyokawa C."/>
            <person name="Kohara M."/>
            <person name="Matsumoto M."/>
            <person name="Matsuno A."/>
            <person name="Nakazaki N."/>
            <person name="Shimpo S."/>
            <person name="Takeuchi C."/>
            <person name="Yamada M."/>
            <person name="Tabata S."/>
        </authorList>
    </citation>
    <scope>NUCLEOTIDE SEQUENCE [LARGE SCALE GENOMIC DNA]</scope>
    <source>
        <strain evidence="5">ATCC 29082 / PCC 7421</strain>
    </source>
</reference>
<name>Q7NIW6_GLOVI</name>
<proteinExistence type="predicted"/>
<dbReference type="PANTHER" id="PTHR24171:SF11">
    <property type="entry name" value="26S PROTEASOME NON-ATPASE REGULATORY SUBUNIT 10"/>
    <property type="match status" value="1"/>
</dbReference>
<evidence type="ECO:0000256" key="3">
    <source>
        <dbReference type="PROSITE-ProRule" id="PRU00023"/>
    </source>
</evidence>
<keyword evidence="1" id="KW-0677">Repeat</keyword>
<dbReference type="InParanoid" id="Q7NIW6"/>
<dbReference type="SMART" id="SM00248">
    <property type="entry name" value="ANK"/>
    <property type="match status" value="3"/>
</dbReference>
<dbReference type="Pfam" id="PF12796">
    <property type="entry name" value="Ank_2"/>
    <property type="match status" value="1"/>
</dbReference>
<dbReference type="InterPro" id="IPR002110">
    <property type="entry name" value="Ankyrin_rpt"/>
</dbReference>
<sequence length="179" mass="19243">MDNQQLLQAIRTADSEQIRQLLAQGASANGQPEPLLLWLRPRTLPLVEAIRSRNAAIVRLLLEAGANPNAADRQGVLPLKVAIYLSDEEIVRLLLVHGADPEKRGGDEIANALQQAAYEGNLQMVRLLLEHGAAPAAVTAQDKTVLARLRGPVLQLLIDAGAEVPPEILAMLREGSALP</sequence>
<dbReference type="PhylomeDB" id="Q7NIW6"/>
<dbReference type="PROSITE" id="PS50088">
    <property type="entry name" value="ANK_REPEAT"/>
    <property type="match status" value="3"/>
</dbReference>
<reference evidence="4 5" key="2">
    <citation type="journal article" date="2003" name="DNA Res.">
        <title>Complete genome structure of Gloeobacter violaceus PCC 7421, a cyanobacterium that lacks thylakoids (supplement).</title>
        <authorList>
            <person name="Nakamura Y."/>
            <person name="Kaneko T."/>
            <person name="Sato S."/>
            <person name="Mimuro M."/>
            <person name="Miyashita H."/>
            <person name="Tsuchiya T."/>
            <person name="Sasamoto S."/>
            <person name="Watanabe A."/>
            <person name="Kawashima K."/>
            <person name="Kishida Y."/>
            <person name="Kiyokawa C."/>
            <person name="Kohara M."/>
            <person name="Matsumoto M."/>
            <person name="Matsuno A."/>
            <person name="Nakazaki N."/>
            <person name="Shimpo S."/>
            <person name="Takeuchi C."/>
            <person name="Yamada M."/>
            <person name="Tabata S."/>
        </authorList>
    </citation>
    <scope>NUCLEOTIDE SEQUENCE [LARGE SCALE GENOMIC DNA]</scope>
    <source>
        <strain evidence="5">ATCC 29082 / PCC 7421</strain>
    </source>
</reference>
<feature type="repeat" description="ANK" evidence="3">
    <location>
        <begin position="108"/>
        <end position="140"/>
    </location>
</feature>
<dbReference type="Proteomes" id="UP000000557">
    <property type="component" value="Chromosome"/>
</dbReference>
<keyword evidence="5" id="KW-1185">Reference proteome</keyword>